<feature type="transmembrane region" description="Helical" evidence="1">
    <location>
        <begin position="119"/>
        <end position="140"/>
    </location>
</feature>
<sequence>MNQFSVLLQKEWRENIRNYKVFWIPVVFILFGIIEPVTQYFLPQILESAGNVPEEVVAGFPVPAPEEILISVMGQYQFMGLLILILAYMGSVSGERKSGTATLLYVRPLSYPAYFISKWVMAGAVALVSIWLGFFASYYYIWLLFDAVDMGQTVQFTATYSLWILLIVSIILAASAALPGPGLTAAAVLVLIFIAQIIDGLLGAYWNVSPLKLPAYAGSWLIEAPDLSDFWWSAGITAVLIALLVAFGVWLSHRNAAKTKV</sequence>
<feature type="transmembrane region" description="Helical" evidence="1">
    <location>
        <begin position="230"/>
        <end position="251"/>
    </location>
</feature>
<keyword evidence="3" id="KW-1185">Reference proteome</keyword>
<dbReference type="Proteomes" id="UP000188184">
    <property type="component" value="Chromosome"/>
</dbReference>
<name>A0A1Q2L1Y2_9BACL</name>
<protein>
    <submittedName>
        <fullName evidence="2">ABC transporter permease</fullName>
    </submittedName>
</protein>
<feature type="transmembrane region" description="Helical" evidence="1">
    <location>
        <begin position="160"/>
        <end position="178"/>
    </location>
</feature>
<reference evidence="2 3" key="1">
    <citation type="submission" date="2017-02" db="EMBL/GenBank/DDBJ databases">
        <title>The complete genomic sequence of a novel cold adapted crude oil-degrading bacterium Planococcus qaidamina Y42.</title>
        <authorList>
            <person name="Yang R."/>
        </authorList>
    </citation>
    <scope>NUCLEOTIDE SEQUENCE [LARGE SCALE GENOMIC DNA]</scope>
    <source>
        <strain evidence="2 3">Y42</strain>
    </source>
</reference>
<keyword evidence="1" id="KW-0472">Membrane</keyword>
<dbReference type="GO" id="GO:0005886">
    <property type="term" value="C:plasma membrane"/>
    <property type="evidence" value="ECO:0007669"/>
    <property type="project" value="UniProtKB-SubCell"/>
</dbReference>
<keyword evidence="1" id="KW-1133">Transmembrane helix</keyword>
<dbReference type="EMBL" id="CP019640">
    <property type="protein sequence ID" value="AQQ54449.1"/>
    <property type="molecule type" value="Genomic_DNA"/>
</dbReference>
<evidence type="ECO:0000313" key="2">
    <source>
        <dbReference type="EMBL" id="AQQ54449.1"/>
    </source>
</evidence>
<feature type="transmembrane region" description="Helical" evidence="1">
    <location>
        <begin position="185"/>
        <end position="206"/>
    </location>
</feature>
<feature type="transmembrane region" description="Helical" evidence="1">
    <location>
        <begin position="68"/>
        <end position="88"/>
    </location>
</feature>
<dbReference type="RefSeq" id="WP_077590343.1">
    <property type="nucleotide sequence ID" value="NZ_CP019640.1"/>
</dbReference>
<dbReference type="OrthoDB" id="4187110at2"/>
<dbReference type="GO" id="GO:0140359">
    <property type="term" value="F:ABC-type transporter activity"/>
    <property type="evidence" value="ECO:0007669"/>
    <property type="project" value="InterPro"/>
</dbReference>
<evidence type="ECO:0000313" key="3">
    <source>
        <dbReference type="Proteomes" id="UP000188184"/>
    </source>
</evidence>
<evidence type="ECO:0000256" key="1">
    <source>
        <dbReference type="SAM" id="Phobius"/>
    </source>
</evidence>
<proteinExistence type="predicted"/>
<dbReference type="Pfam" id="PF12679">
    <property type="entry name" value="ABC2_membrane_2"/>
    <property type="match status" value="1"/>
</dbReference>
<gene>
    <name evidence="2" type="ORF">B0X71_15965</name>
</gene>
<dbReference type="KEGG" id="pmar:B0X71_15965"/>
<organism evidence="2 3">
    <name type="scientific">Planococcus lenghuensis</name>
    <dbReference type="NCBI Taxonomy" id="2213202"/>
    <lineage>
        <taxon>Bacteria</taxon>
        <taxon>Bacillati</taxon>
        <taxon>Bacillota</taxon>
        <taxon>Bacilli</taxon>
        <taxon>Bacillales</taxon>
        <taxon>Caryophanaceae</taxon>
        <taxon>Planococcus</taxon>
    </lineage>
</organism>
<dbReference type="AlphaFoldDB" id="A0A1Q2L1Y2"/>
<feature type="transmembrane region" description="Helical" evidence="1">
    <location>
        <begin position="21"/>
        <end position="42"/>
    </location>
</feature>
<keyword evidence="1" id="KW-0812">Transmembrane</keyword>
<accession>A0A1Q2L1Y2</accession>